<gene>
    <name evidence="2" type="ORF">LCGC14_1324260</name>
</gene>
<keyword evidence="1" id="KW-0472">Membrane</keyword>
<comment type="caution">
    <text evidence="2">The sequence shown here is derived from an EMBL/GenBank/DDBJ whole genome shotgun (WGS) entry which is preliminary data.</text>
</comment>
<accession>A0A0F9KJ44</accession>
<organism evidence="2">
    <name type="scientific">marine sediment metagenome</name>
    <dbReference type="NCBI Taxonomy" id="412755"/>
    <lineage>
        <taxon>unclassified sequences</taxon>
        <taxon>metagenomes</taxon>
        <taxon>ecological metagenomes</taxon>
    </lineage>
</organism>
<dbReference type="AlphaFoldDB" id="A0A0F9KJ44"/>
<keyword evidence="1" id="KW-1133">Transmembrane helix</keyword>
<evidence type="ECO:0000313" key="2">
    <source>
        <dbReference type="EMBL" id="KKM81973.1"/>
    </source>
</evidence>
<protein>
    <submittedName>
        <fullName evidence="2">Uncharacterized protein</fullName>
    </submittedName>
</protein>
<sequence length="69" mass="7476">MKEIREEYLTSLLRGAGTAVLAGALVFFNLWPQDVTIQVLISSTMIAALTPLGAFLGLGVRDAQRNDKL</sequence>
<feature type="transmembrane region" description="Helical" evidence="1">
    <location>
        <begin position="12"/>
        <end position="31"/>
    </location>
</feature>
<proteinExistence type="predicted"/>
<reference evidence="2" key="1">
    <citation type="journal article" date="2015" name="Nature">
        <title>Complex archaea that bridge the gap between prokaryotes and eukaryotes.</title>
        <authorList>
            <person name="Spang A."/>
            <person name="Saw J.H."/>
            <person name="Jorgensen S.L."/>
            <person name="Zaremba-Niedzwiedzka K."/>
            <person name="Martijn J."/>
            <person name="Lind A.E."/>
            <person name="van Eijk R."/>
            <person name="Schleper C."/>
            <person name="Guy L."/>
            <person name="Ettema T.J."/>
        </authorList>
    </citation>
    <scope>NUCLEOTIDE SEQUENCE</scope>
</reference>
<dbReference type="EMBL" id="LAZR01007933">
    <property type="protein sequence ID" value="KKM81973.1"/>
    <property type="molecule type" value="Genomic_DNA"/>
</dbReference>
<feature type="transmembrane region" description="Helical" evidence="1">
    <location>
        <begin position="37"/>
        <end position="60"/>
    </location>
</feature>
<evidence type="ECO:0000256" key="1">
    <source>
        <dbReference type="SAM" id="Phobius"/>
    </source>
</evidence>
<keyword evidence="1" id="KW-0812">Transmembrane</keyword>
<name>A0A0F9KJ44_9ZZZZ</name>